<organism evidence="1 2">
    <name type="scientific">Roseomonas genomospecies 6</name>
    <dbReference type="NCBI Taxonomy" id="214106"/>
    <lineage>
        <taxon>Bacteria</taxon>
        <taxon>Pseudomonadati</taxon>
        <taxon>Pseudomonadota</taxon>
        <taxon>Alphaproteobacteria</taxon>
        <taxon>Acetobacterales</taxon>
        <taxon>Roseomonadaceae</taxon>
        <taxon>Roseomonas</taxon>
    </lineage>
</organism>
<dbReference type="Proteomes" id="UP000480854">
    <property type="component" value="Unassembled WGS sequence"/>
</dbReference>
<keyword evidence="2" id="KW-1185">Reference proteome</keyword>
<sequence>MAAPDTDERAPPDLRRKSGMSALIPTFLHRILSRAVPSALAAGPRPAVRLAVLGIAGALALSVLPATADAHGPRDRGRWYGGSPYGGPTVIVPPPGSRVIVVPGYRPPPPVVVAPPPYWGPPRHHHHRSWRNDWGPRPYPGPSVQFYGGWSSGRGW</sequence>
<dbReference type="EMBL" id="QOKW01000005">
    <property type="protein sequence ID" value="KAA0681853.1"/>
    <property type="molecule type" value="Genomic_DNA"/>
</dbReference>
<comment type="caution">
    <text evidence="1">The sequence shown here is derived from an EMBL/GenBank/DDBJ whole genome shotgun (WGS) entry which is preliminary data.</text>
</comment>
<proteinExistence type="predicted"/>
<name>A0A9W7NL30_9PROT</name>
<gene>
    <name evidence="1" type="ORF">DS843_08735</name>
</gene>
<evidence type="ECO:0000313" key="1">
    <source>
        <dbReference type="EMBL" id="KAA0681853.1"/>
    </source>
</evidence>
<dbReference type="AlphaFoldDB" id="A0A9W7NL30"/>
<accession>A0A9W7NL30</accession>
<protein>
    <submittedName>
        <fullName evidence="1">Uncharacterized protein</fullName>
    </submittedName>
</protein>
<evidence type="ECO:0000313" key="2">
    <source>
        <dbReference type="Proteomes" id="UP000480854"/>
    </source>
</evidence>
<reference evidence="1 2" key="1">
    <citation type="submission" date="2018-07" db="EMBL/GenBank/DDBJ databases">
        <title>Genome sequence of Azospirillum sp. ATCC 49961.</title>
        <authorList>
            <person name="Sant'Anna F.H."/>
            <person name="Baldani J.I."/>
            <person name="Zilli J.E."/>
            <person name="Reis V.M."/>
            <person name="Hartmann A."/>
            <person name="Cruz L."/>
            <person name="de Souza E.M."/>
            <person name="de Oliveira Pedrosa F."/>
            <person name="Passaglia L.M.P."/>
        </authorList>
    </citation>
    <scope>NUCLEOTIDE SEQUENCE [LARGE SCALE GENOMIC DNA]</scope>
    <source>
        <strain evidence="1 2">ATCC 49961</strain>
    </source>
</reference>